<dbReference type="PROSITE" id="PS50883">
    <property type="entry name" value="EAL"/>
    <property type="match status" value="1"/>
</dbReference>
<dbReference type="Gene3D" id="3.20.20.450">
    <property type="entry name" value="EAL domain"/>
    <property type="match status" value="1"/>
</dbReference>
<dbReference type="GO" id="GO:0071111">
    <property type="term" value="F:cyclic-guanylate-specific phosphodiesterase activity"/>
    <property type="evidence" value="ECO:0007669"/>
    <property type="project" value="InterPro"/>
</dbReference>
<dbReference type="EMBL" id="BNCK01000005">
    <property type="protein sequence ID" value="GHF96070.1"/>
    <property type="molecule type" value="Genomic_DNA"/>
</dbReference>
<dbReference type="InterPro" id="IPR001633">
    <property type="entry name" value="EAL_dom"/>
</dbReference>
<dbReference type="Pfam" id="PF00563">
    <property type="entry name" value="EAL"/>
    <property type="match status" value="1"/>
</dbReference>
<comment type="caution">
    <text evidence="2">The sequence shown here is derived from an EMBL/GenBank/DDBJ whole genome shotgun (WGS) entry which is preliminary data.</text>
</comment>
<evidence type="ECO:0000313" key="2">
    <source>
        <dbReference type="EMBL" id="GHF96070.1"/>
    </source>
</evidence>
<proteinExistence type="predicted"/>
<evidence type="ECO:0000259" key="1">
    <source>
        <dbReference type="PROSITE" id="PS50883"/>
    </source>
</evidence>
<reference evidence="2" key="2">
    <citation type="submission" date="2020-09" db="EMBL/GenBank/DDBJ databases">
        <authorList>
            <person name="Sun Q."/>
            <person name="Kim S."/>
        </authorList>
    </citation>
    <scope>NUCLEOTIDE SEQUENCE</scope>
    <source>
        <strain evidence="2">KCTC 42731</strain>
    </source>
</reference>
<accession>A0A919BJF7</accession>
<keyword evidence="3" id="KW-1185">Reference proteome</keyword>
<evidence type="ECO:0000313" key="3">
    <source>
        <dbReference type="Proteomes" id="UP000623842"/>
    </source>
</evidence>
<dbReference type="SMART" id="SM00052">
    <property type="entry name" value="EAL"/>
    <property type="match status" value="1"/>
</dbReference>
<gene>
    <name evidence="2" type="ORF">GCM10017161_25510</name>
</gene>
<organism evidence="2 3">
    <name type="scientific">Thalassotalea marina</name>
    <dbReference type="NCBI Taxonomy" id="1673741"/>
    <lineage>
        <taxon>Bacteria</taxon>
        <taxon>Pseudomonadati</taxon>
        <taxon>Pseudomonadota</taxon>
        <taxon>Gammaproteobacteria</taxon>
        <taxon>Alteromonadales</taxon>
        <taxon>Colwelliaceae</taxon>
        <taxon>Thalassotalea</taxon>
    </lineage>
</organism>
<dbReference type="PANTHER" id="PTHR33121:SF15">
    <property type="entry name" value="BLUE LIGHT- AND TEMPERATURE-REGULATED ANTIREPRESSOR BLUF"/>
    <property type="match status" value="1"/>
</dbReference>
<dbReference type="InterPro" id="IPR050706">
    <property type="entry name" value="Cyclic-di-GMP_PDE-like"/>
</dbReference>
<dbReference type="AlphaFoldDB" id="A0A919BJF7"/>
<dbReference type="InterPro" id="IPR035919">
    <property type="entry name" value="EAL_sf"/>
</dbReference>
<dbReference type="PANTHER" id="PTHR33121">
    <property type="entry name" value="CYCLIC DI-GMP PHOSPHODIESTERASE PDEF"/>
    <property type="match status" value="1"/>
</dbReference>
<dbReference type="Proteomes" id="UP000623842">
    <property type="component" value="Unassembled WGS sequence"/>
</dbReference>
<protein>
    <submittedName>
        <fullName evidence="2">Diguanylate phosphodiesterase</fullName>
    </submittedName>
</protein>
<reference evidence="2" key="1">
    <citation type="journal article" date="2014" name="Int. J. Syst. Evol. Microbiol.">
        <title>Complete genome sequence of Corynebacterium casei LMG S-19264T (=DSM 44701T), isolated from a smear-ripened cheese.</title>
        <authorList>
            <consortium name="US DOE Joint Genome Institute (JGI-PGF)"/>
            <person name="Walter F."/>
            <person name="Albersmeier A."/>
            <person name="Kalinowski J."/>
            <person name="Ruckert C."/>
        </authorList>
    </citation>
    <scope>NUCLEOTIDE SEQUENCE</scope>
    <source>
        <strain evidence="2">KCTC 42731</strain>
    </source>
</reference>
<feature type="domain" description="EAL" evidence="1">
    <location>
        <begin position="1"/>
        <end position="249"/>
    </location>
</feature>
<name>A0A919BJF7_9GAMM</name>
<dbReference type="SUPFAM" id="SSF141868">
    <property type="entry name" value="EAL domain-like"/>
    <property type="match status" value="1"/>
</dbReference>
<sequence>MLEMNIHPCNCATPLEFDIKMAFQPIVDVKSRQVVAYEALVRGVNGESAFHVLSKVNDENKYSFDQTCRVRAIETFASLNSKCTLNINFMPQAIYEPKACLAKTLRAAKRCGLPIANIHFEITEHEQVVSHDFLVEILTAYKKQGFKTAIDDFGAGFSGLNLLSGFQPDYIKLDMLLTRNIDKNPAKQAIIHGILIMCERLNIQLLAEGIETHEEYLYLKNIGIVLMQGYLFAKPALEELPEIKWSLLD</sequence>
<dbReference type="CDD" id="cd01948">
    <property type="entry name" value="EAL"/>
    <property type="match status" value="1"/>
</dbReference>